<organism evidence="1 2">
    <name type="scientific">Bradyrhizobium japonicum</name>
    <dbReference type="NCBI Taxonomy" id="375"/>
    <lineage>
        <taxon>Bacteria</taxon>
        <taxon>Pseudomonadati</taxon>
        <taxon>Pseudomonadota</taxon>
        <taxon>Alphaproteobacteria</taxon>
        <taxon>Hyphomicrobiales</taxon>
        <taxon>Nitrobacteraceae</taxon>
        <taxon>Bradyrhizobium</taxon>
    </lineage>
</organism>
<name>A0A1Y2JYC9_BRAJP</name>
<proteinExistence type="predicted"/>
<comment type="caution">
    <text evidence="1">The sequence shown here is derived from an EMBL/GenBank/DDBJ whole genome shotgun (WGS) entry which is preliminary data.</text>
</comment>
<dbReference type="EMBL" id="NAFL01000206">
    <property type="protein sequence ID" value="OSJ36055.1"/>
    <property type="molecule type" value="Genomic_DNA"/>
</dbReference>
<evidence type="ECO:0000313" key="1">
    <source>
        <dbReference type="EMBL" id="OSJ36055.1"/>
    </source>
</evidence>
<sequence length="82" mass="9222">MNLPDAVILNILAGRVECRAAQPAKTRKFSSRRASWDEAKALQRLLPGEALKVVMREADKEDKIAAWLVLHRAAEHVDKHLP</sequence>
<evidence type="ECO:0000313" key="2">
    <source>
        <dbReference type="Proteomes" id="UP000193335"/>
    </source>
</evidence>
<dbReference type="AlphaFoldDB" id="A0A1Y2JYC9"/>
<reference evidence="1 2" key="1">
    <citation type="submission" date="2017-03" db="EMBL/GenBank/DDBJ databases">
        <title>Whole genome sequences of fourteen strains of Bradyrhizobium canariense and one strain of Bradyrhizobium japonicum isolated from Lupinus (Papilionoideae: Genisteae) species in Algeria.</title>
        <authorList>
            <person name="Crovadore J."/>
            <person name="Chekireb D."/>
            <person name="Brachmann A."/>
            <person name="Chablais R."/>
            <person name="Cochard B."/>
            <person name="Lefort F."/>
        </authorList>
    </citation>
    <scope>NUCLEOTIDE SEQUENCE [LARGE SCALE GENOMIC DNA]</scope>
    <source>
        <strain evidence="1 2">UBMA197</strain>
    </source>
</reference>
<dbReference type="Proteomes" id="UP000193335">
    <property type="component" value="Unassembled WGS sequence"/>
</dbReference>
<accession>A0A1Y2JYC9</accession>
<gene>
    <name evidence="1" type="ORF">BSZ19_06025</name>
</gene>
<protein>
    <submittedName>
        <fullName evidence="1">Uncharacterized protein</fullName>
    </submittedName>
</protein>